<name>A0AAV3R373_LITER</name>
<protein>
    <recommendedName>
        <fullName evidence="4">Reverse transcriptase domain-containing protein</fullName>
    </recommendedName>
</protein>
<evidence type="ECO:0000256" key="1">
    <source>
        <dbReference type="SAM" id="MobiDB-lite"/>
    </source>
</evidence>
<reference evidence="2 3" key="1">
    <citation type="submission" date="2024-01" db="EMBL/GenBank/DDBJ databases">
        <title>The complete chloroplast genome sequence of Lithospermum erythrorhizon: insights into the phylogenetic relationship among Boraginaceae species and the maternal lineages of purple gromwells.</title>
        <authorList>
            <person name="Okada T."/>
            <person name="Watanabe K."/>
        </authorList>
    </citation>
    <scope>NUCLEOTIDE SEQUENCE [LARGE SCALE GENOMIC DNA]</scope>
</reference>
<proteinExistence type="predicted"/>
<gene>
    <name evidence="2" type="ORF">LIER_40930</name>
</gene>
<feature type="region of interest" description="Disordered" evidence="1">
    <location>
        <begin position="31"/>
        <end position="55"/>
    </location>
</feature>
<dbReference type="EMBL" id="BAABME010024496">
    <property type="protein sequence ID" value="GAA0170325.1"/>
    <property type="molecule type" value="Genomic_DNA"/>
</dbReference>
<dbReference type="Proteomes" id="UP001454036">
    <property type="component" value="Unassembled WGS sequence"/>
</dbReference>
<sequence length="183" mass="21034">MEDTCRISPKPKRRSTLDMIWAPETGYFRADQPRGSAFSRLQRDPKKKKGVKEEKNDYLTPLNASTGNVFLKIEDKRMLPRPPRKKTPLNKWDVSKYCQYHNDRGHDTNDCRHLKIEIEKLIQLGQVKDITKRVNVISGGRSGGGDSGSTRRAYAKRDIYAVTASARPEFPDLSFSRKYFEGI</sequence>
<accession>A0AAV3R373</accession>
<organism evidence="2 3">
    <name type="scientific">Lithospermum erythrorhizon</name>
    <name type="common">Purple gromwell</name>
    <name type="synonym">Lithospermum officinale var. erythrorhizon</name>
    <dbReference type="NCBI Taxonomy" id="34254"/>
    <lineage>
        <taxon>Eukaryota</taxon>
        <taxon>Viridiplantae</taxon>
        <taxon>Streptophyta</taxon>
        <taxon>Embryophyta</taxon>
        <taxon>Tracheophyta</taxon>
        <taxon>Spermatophyta</taxon>
        <taxon>Magnoliopsida</taxon>
        <taxon>eudicotyledons</taxon>
        <taxon>Gunneridae</taxon>
        <taxon>Pentapetalae</taxon>
        <taxon>asterids</taxon>
        <taxon>lamiids</taxon>
        <taxon>Boraginales</taxon>
        <taxon>Boraginaceae</taxon>
        <taxon>Boraginoideae</taxon>
        <taxon>Lithospermeae</taxon>
        <taxon>Lithospermum</taxon>
    </lineage>
</organism>
<keyword evidence="3" id="KW-1185">Reference proteome</keyword>
<evidence type="ECO:0008006" key="4">
    <source>
        <dbReference type="Google" id="ProtNLM"/>
    </source>
</evidence>
<dbReference type="AlphaFoldDB" id="A0AAV3R373"/>
<comment type="caution">
    <text evidence="2">The sequence shown here is derived from an EMBL/GenBank/DDBJ whole genome shotgun (WGS) entry which is preliminary data.</text>
</comment>
<evidence type="ECO:0000313" key="2">
    <source>
        <dbReference type="EMBL" id="GAA0170325.1"/>
    </source>
</evidence>
<evidence type="ECO:0000313" key="3">
    <source>
        <dbReference type="Proteomes" id="UP001454036"/>
    </source>
</evidence>